<comment type="caution">
    <text evidence="1">The sequence shown here is derived from an EMBL/GenBank/DDBJ whole genome shotgun (WGS) entry which is preliminary data.</text>
</comment>
<sequence>MVLYVGHAIKHKPSRTTGRRRSSSSSIAPFGFSNFSIAGPAFGIGCPFPSGSDRSDLAIHPAGDPPFNLSDEAFKGLLHDIHTESASEIASIEADSDDVSDITLGDDLGCGDVEADANEGAWNLPNLPGPFDETQDIGNTEYPCRSDISDVQSQGGSAYDADESDDEDIVLDFLGRRAHCQVKL</sequence>
<reference evidence="1 2" key="1">
    <citation type="submission" date="2018-02" db="EMBL/GenBank/DDBJ databases">
        <title>Genome sequence of the basidiomycete white-rot fungus Phlebia centrifuga.</title>
        <authorList>
            <person name="Granchi Z."/>
            <person name="Peng M."/>
            <person name="de Vries R.P."/>
            <person name="Hilden K."/>
            <person name="Makela M.R."/>
            <person name="Grigoriev I."/>
            <person name="Riley R."/>
        </authorList>
    </citation>
    <scope>NUCLEOTIDE SEQUENCE [LARGE SCALE GENOMIC DNA]</scope>
    <source>
        <strain evidence="1 2">FBCC195</strain>
    </source>
</reference>
<evidence type="ECO:0000313" key="2">
    <source>
        <dbReference type="Proteomes" id="UP000186601"/>
    </source>
</evidence>
<dbReference type="EMBL" id="MLYV02001152">
    <property type="protein sequence ID" value="PSR72603.1"/>
    <property type="molecule type" value="Genomic_DNA"/>
</dbReference>
<protein>
    <submittedName>
        <fullName evidence="1">Uncharacterized protein</fullName>
    </submittedName>
</protein>
<dbReference type="AlphaFoldDB" id="A0A2R6NJS2"/>
<dbReference type="Proteomes" id="UP000186601">
    <property type="component" value="Unassembled WGS sequence"/>
</dbReference>
<proteinExistence type="predicted"/>
<gene>
    <name evidence="1" type="ORF">PHLCEN_2v11527</name>
</gene>
<organism evidence="1 2">
    <name type="scientific">Hermanssonia centrifuga</name>
    <dbReference type="NCBI Taxonomy" id="98765"/>
    <lineage>
        <taxon>Eukaryota</taxon>
        <taxon>Fungi</taxon>
        <taxon>Dikarya</taxon>
        <taxon>Basidiomycota</taxon>
        <taxon>Agaricomycotina</taxon>
        <taxon>Agaricomycetes</taxon>
        <taxon>Polyporales</taxon>
        <taxon>Meruliaceae</taxon>
        <taxon>Hermanssonia</taxon>
    </lineage>
</organism>
<accession>A0A2R6NJS2</accession>
<evidence type="ECO:0000313" key="1">
    <source>
        <dbReference type="EMBL" id="PSR72603.1"/>
    </source>
</evidence>
<keyword evidence="2" id="KW-1185">Reference proteome</keyword>
<name>A0A2R6NJS2_9APHY</name>